<comment type="subcellular location">
    <subcellularLocation>
        <location evidence="1">Membrane</location>
        <topology evidence="1">Multi-pass membrane protein</topology>
    </subcellularLocation>
</comment>
<feature type="transmembrane region" description="Helical" evidence="5">
    <location>
        <begin position="460"/>
        <end position="483"/>
    </location>
</feature>
<dbReference type="Proteomes" id="UP001153712">
    <property type="component" value="Chromosome 2"/>
</dbReference>
<feature type="transmembrane region" description="Helical" evidence="5">
    <location>
        <begin position="222"/>
        <end position="244"/>
    </location>
</feature>
<feature type="transmembrane region" description="Helical" evidence="5">
    <location>
        <begin position="284"/>
        <end position="303"/>
    </location>
</feature>
<feature type="transmembrane region" description="Helical" evidence="5">
    <location>
        <begin position="198"/>
        <end position="216"/>
    </location>
</feature>
<evidence type="ECO:0000256" key="3">
    <source>
        <dbReference type="ARBA" id="ARBA00022989"/>
    </source>
</evidence>
<evidence type="ECO:0000313" key="6">
    <source>
        <dbReference type="EMBL" id="CAG9859099.1"/>
    </source>
</evidence>
<feature type="transmembrane region" description="Helical" evidence="5">
    <location>
        <begin position="169"/>
        <end position="191"/>
    </location>
</feature>
<keyword evidence="7" id="KW-1185">Reference proteome</keyword>
<proteinExistence type="predicted"/>
<evidence type="ECO:0000313" key="7">
    <source>
        <dbReference type="Proteomes" id="UP001153712"/>
    </source>
</evidence>
<reference evidence="6" key="1">
    <citation type="submission" date="2022-01" db="EMBL/GenBank/DDBJ databases">
        <authorList>
            <person name="King R."/>
        </authorList>
    </citation>
    <scope>NUCLEOTIDE SEQUENCE</scope>
</reference>
<dbReference type="GO" id="GO:0022857">
    <property type="term" value="F:transmembrane transporter activity"/>
    <property type="evidence" value="ECO:0007669"/>
    <property type="project" value="InterPro"/>
</dbReference>
<dbReference type="CDD" id="cd17317">
    <property type="entry name" value="MFS_SLC22"/>
    <property type="match status" value="1"/>
</dbReference>
<evidence type="ECO:0008006" key="8">
    <source>
        <dbReference type="Google" id="ProtNLM"/>
    </source>
</evidence>
<name>A0A9N9TJ28_PHYSR</name>
<keyword evidence="4 5" id="KW-0472">Membrane</keyword>
<sequence>MSKRNYSYYIKWRRHEIDEGVKERMTRHNQVDFDDVLEEIGELGRYQIVIYILVCLPVLFGAANSLSYVFTAGVPQYRCLIPECETPDSAKFDAPFIKFAIPHETEGKRVLALNTEACSRYKTKPNDDSCTPEAFTKTIEQCSEFVFEGTERTIVNEWLLTCLENQWKLALVGSTHFAGIIVGSFLFGVLADRYGRKLLFIIAIFIMTVAGILQVVSPNYWVFIFFLFLNAVGTSGIFPLAFIIGIEMVGKRKREFAGFVLNYFYAIGEALVAPIAYLEPRWKNIQLVVSAPAAVFLVYYWFIPESVRWLLARGKLTRAKKIILTAADYNNVTVTDNLLDSLKETTNLQSFNDEQKSEKIFPVVKYICLSRKLVIRFLIVYVIWIVNSFVFYGLSINATALSGSKYINFALVTLVEIPGYTLAWVCIQKMGRRYSLIGFLLLSGVTCTLTIFVQNTNLNWLVIMLFLIGKLGVTAAFSTTYVYTAEMLPTIVRSGGVGSMSTIGRFGALVAPFVPLLGLYWAPLPMLIFGFLAIGAGLLAFKLPETYGSKLPETAEEAELL</sequence>
<feature type="transmembrane region" description="Helical" evidence="5">
    <location>
        <begin position="406"/>
        <end position="427"/>
    </location>
</feature>
<organism evidence="6 7">
    <name type="scientific">Phyllotreta striolata</name>
    <name type="common">Striped flea beetle</name>
    <name type="synonym">Crioceris striolata</name>
    <dbReference type="NCBI Taxonomy" id="444603"/>
    <lineage>
        <taxon>Eukaryota</taxon>
        <taxon>Metazoa</taxon>
        <taxon>Ecdysozoa</taxon>
        <taxon>Arthropoda</taxon>
        <taxon>Hexapoda</taxon>
        <taxon>Insecta</taxon>
        <taxon>Pterygota</taxon>
        <taxon>Neoptera</taxon>
        <taxon>Endopterygota</taxon>
        <taxon>Coleoptera</taxon>
        <taxon>Polyphaga</taxon>
        <taxon>Cucujiformia</taxon>
        <taxon>Chrysomeloidea</taxon>
        <taxon>Chrysomelidae</taxon>
        <taxon>Galerucinae</taxon>
        <taxon>Alticini</taxon>
        <taxon>Phyllotreta</taxon>
    </lineage>
</organism>
<feature type="transmembrane region" description="Helical" evidence="5">
    <location>
        <begin position="256"/>
        <end position="278"/>
    </location>
</feature>
<evidence type="ECO:0000256" key="5">
    <source>
        <dbReference type="SAM" id="Phobius"/>
    </source>
</evidence>
<dbReference type="GO" id="GO:0016020">
    <property type="term" value="C:membrane"/>
    <property type="evidence" value="ECO:0007669"/>
    <property type="project" value="UniProtKB-SubCell"/>
</dbReference>
<feature type="transmembrane region" description="Helical" evidence="5">
    <location>
        <begin position="495"/>
        <end position="514"/>
    </location>
</feature>
<dbReference type="SUPFAM" id="SSF103473">
    <property type="entry name" value="MFS general substrate transporter"/>
    <property type="match status" value="1"/>
</dbReference>
<keyword evidence="2 5" id="KW-0812">Transmembrane</keyword>
<dbReference type="InterPro" id="IPR005828">
    <property type="entry name" value="MFS_sugar_transport-like"/>
</dbReference>
<dbReference type="PANTHER" id="PTHR24064">
    <property type="entry name" value="SOLUTE CARRIER FAMILY 22 MEMBER"/>
    <property type="match status" value="1"/>
</dbReference>
<dbReference type="InterPro" id="IPR036259">
    <property type="entry name" value="MFS_trans_sf"/>
</dbReference>
<feature type="transmembrane region" description="Helical" evidence="5">
    <location>
        <begin position="373"/>
        <end position="394"/>
    </location>
</feature>
<accession>A0A9N9TJ28</accession>
<feature type="transmembrane region" description="Helical" evidence="5">
    <location>
        <begin position="48"/>
        <end position="70"/>
    </location>
</feature>
<feature type="transmembrane region" description="Helical" evidence="5">
    <location>
        <begin position="434"/>
        <end position="454"/>
    </location>
</feature>
<evidence type="ECO:0000256" key="1">
    <source>
        <dbReference type="ARBA" id="ARBA00004141"/>
    </source>
</evidence>
<dbReference type="AlphaFoldDB" id="A0A9N9TJ28"/>
<protein>
    <recommendedName>
        <fullName evidence="8">Organic cation transporter protein</fullName>
    </recommendedName>
</protein>
<feature type="transmembrane region" description="Helical" evidence="5">
    <location>
        <begin position="520"/>
        <end position="541"/>
    </location>
</feature>
<dbReference type="Pfam" id="PF00083">
    <property type="entry name" value="Sugar_tr"/>
    <property type="match status" value="1"/>
</dbReference>
<dbReference type="Gene3D" id="1.20.1250.20">
    <property type="entry name" value="MFS general substrate transporter like domains"/>
    <property type="match status" value="1"/>
</dbReference>
<gene>
    <name evidence="6" type="ORF">PHYEVI_LOCUS5474</name>
</gene>
<dbReference type="EMBL" id="OU900095">
    <property type="protein sequence ID" value="CAG9859099.1"/>
    <property type="molecule type" value="Genomic_DNA"/>
</dbReference>
<dbReference type="OrthoDB" id="3936150at2759"/>
<evidence type="ECO:0000256" key="4">
    <source>
        <dbReference type="ARBA" id="ARBA00023136"/>
    </source>
</evidence>
<evidence type="ECO:0000256" key="2">
    <source>
        <dbReference type="ARBA" id="ARBA00022692"/>
    </source>
</evidence>
<keyword evidence="3 5" id="KW-1133">Transmembrane helix</keyword>